<dbReference type="Gene3D" id="3.30.450.30">
    <property type="entry name" value="Dynein light chain 2a, cytoplasmic"/>
    <property type="match status" value="1"/>
</dbReference>
<dbReference type="EMBL" id="JAPCHY010000005">
    <property type="protein sequence ID" value="MCW4472477.1"/>
    <property type="molecule type" value="Genomic_DNA"/>
</dbReference>
<organism evidence="2 3">
    <name type="scientific">Xanthomonas chitinilytica</name>
    <dbReference type="NCBI Taxonomy" id="2989819"/>
    <lineage>
        <taxon>Bacteria</taxon>
        <taxon>Pseudomonadati</taxon>
        <taxon>Pseudomonadota</taxon>
        <taxon>Gammaproteobacteria</taxon>
        <taxon>Lysobacterales</taxon>
        <taxon>Lysobacteraceae</taxon>
        <taxon>Xanthomonas</taxon>
    </lineage>
</organism>
<comment type="caution">
    <text evidence="2">The sequence shown here is derived from an EMBL/GenBank/DDBJ whole genome shotgun (WGS) entry which is preliminary data.</text>
</comment>
<dbReference type="Proteomes" id="UP001209922">
    <property type="component" value="Unassembled WGS sequence"/>
</dbReference>
<name>A0ABT3JVI1_9XANT</name>
<dbReference type="InterPro" id="IPR004942">
    <property type="entry name" value="Roadblock/LAMTOR2_dom"/>
</dbReference>
<evidence type="ECO:0000313" key="3">
    <source>
        <dbReference type="Proteomes" id="UP001209922"/>
    </source>
</evidence>
<proteinExistence type="predicted"/>
<dbReference type="PANTHER" id="PTHR13323">
    <property type="entry name" value="LATE ENDOSOMAL/LYSOSOMAL MP1 INTERACTING PROTEIN"/>
    <property type="match status" value="1"/>
</dbReference>
<dbReference type="RefSeq" id="WP_265127434.1">
    <property type="nucleotide sequence ID" value="NZ_JAPCHY010000005.1"/>
</dbReference>
<dbReference type="InterPro" id="IPR037587">
    <property type="entry name" value="LAMTOR2-like"/>
</dbReference>
<keyword evidence="3" id="KW-1185">Reference proteome</keyword>
<dbReference type="SUPFAM" id="SSF103196">
    <property type="entry name" value="Roadblock/LC7 domain"/>
    <property type="match status" value="1"/>
</dbReference>
<accession>A0ABT3JVI1</accession>
<evidence type="ECO:0000313" key="2">
    <source>
        <dbReference type="EMBL" id="MCW4472477.1"/>
    </source>
</evidence>
<evidence type="ECO:0000259" key="1">
    <source>
        <dbReference type="SMART" id="SM00960"/>
    </source>
</evidence>
<dbReference type="SMART" id="SM00960">
    <property type="entry name" value="Robl_LC7"/>
    <property type="match status" value="1"/>
</dbReference>
<sequence length="129" mass="13766">MNAIPLHHSQRAQQIRQALEGLNASSADIEASALISIDGLLIDSVMPHGMDEDRIGAMSAALLSLGERTARELGRGRLERVLVQGEHGYVIMTAAGEEAVLTVLTKAEVKLGLAFLDIKRAAQALSRVV</sequence>
<reference evidence="2 3" key="1">
    <citation type="submission" date="2022-10" db="EMBL/GenBank/DDBJ databases">
        <title>Xanthomonas sp. H13-6.</title>
        <authorList>
            <person name="Liu X."/>
            <person name="Deng Z."/>
            <person name="Jiang Y."/>
            <person name="Yu T."/>
            <person name="Ai J."/>
        </authorList>
    </citation>
    <scope>NUCLEOTIDE SEQUENCE [LARGE SCALE GENOMIC DNA]</scope>
    <source>
        <strain evidence="2 3">H13-6</strain>
    </source>
</reference>
<feature type="domain" description="Roadblock/LAMTOR2" evidence="1">
    <location>
        <begin position="15"/>
        <end position="105"/>
    </location>
</feature>
<protein>
    <submittedName>
        <fullName evidence="2">Roadblock/LC7 domain-containing protein</fullName>
    </submittedName>
</protein>
<dbReference type="Pfam" id="PF03259">
    <property type="entry name" value="Robl_LC7"/>
    <property type="match status" value="1"/>
</dbReference>
<gene>
    <name evidence="2" type="ORF">OK345_08170</name>
</gene>